<gene>
    <name evidence="2" type="ORF">SAM23877_7228</name>
</gene>
<dbReference type="KEGG" id="samb:SAM23877_7228"/>
<keyword evidence="1" id="KW-0812">Transmembrane</keyword>
<sequence length="165" mass="18431">MAAGEVVLWEADDKSMRMVPRLQRMGVTAGLLCLLGLLMWSASHATWALYAGALYLLGEIAHWAWDRRRLVEAHIVPGEADGPARLRLRRVGGRITEHDAHRVARVLVIYDNVHNLARLRLSLRGRPLLFGRPGLPPALTTWQQACPRAQVNDRSAHWGMPGVPD</sequence>
<organism evidence="2 3">
    <name type="scientific">Streptomyces ambofaciens (strain ATCC 23877 / 3486 / DSM 40053 / JCM 4204 / NBRC 12836 / NRRL B-2516)</name>
    <dbReference type="NCBI Taxonomy" id="278992"/>
    <lineage>
        <taxon>Bacteria</taxon>
        <taxon>Bacillati</taxon>
        <taxon>Actinomycetota</taxon>
        <taxon>Actinomycetes</taxon>
        <taxon>Kitasatosporales</taxon>
        <taxon>Streptomycetaceae</taxon>
        <taxon>Streptomyces</taxon>
    </lineage>
</organism>
<evidence type="ECO:0008006" key="4">
    <source>
        <dbReference type="Google" id="ProtNLM"/>
    </source>
</evidence>
<evidence type="ECO:0000256" key="1">
    <source>
        <dbReference type="SAM" id="Phobius"/>
    </source>
</evidence>
<keyword evidence="1" id="KW-1133">Transmembrane helix</keyword>
<dbReference type="AlphaFoldDB" id="A0A0K2B555"/>
<reference evidence="3" key="1">
    <citation type="journal article" date="2015" name="J. Biotechnol.">
        <title>Complete genome sequence of Streptomyces ambofaciens ATCC 23877, the spiramycin producer.</title>
        <authorList>
            <person name="Thibessard A."/>
            <person name="Haas D."/>
            <person name="Gerbaud C."/>
            <person name="Aigle B."/>
            <person name="Lautru S."/>
            <person name="Pernodet J.L."/>
            <person name="Leblond P."/>
        </authorList>
    </citation>
    <scope>NUCLEOTIDE SEQUENCE [LARGE SCALE GENOMIC DNA]</scope>
    <source>
        <strain evidence="3">ATCC 23877 / 3486 / DSM 40053 / JCM 4204 / NBRC 12836 / NRRL B-2516</strain>
    </source>
</reference>
<name>A0A0K2B555_STRA7</name>
<feature type="transmembrane region" description="Helical" evidence="1">
    <location>
        <begin position="22"/>
        <end position="41"/>
    </location>
</feature>
<evidence type="ECO:0000313" key="2">
    <source>
        <dbReference type="EMBL" id="AKZ60271.1"/>
    </source>
</evidence>
<dbReference type="RefSeq" id="WP_159042037.1">
    <property type="nucleotide sequence ID" value="NZ_CP012382.1"/>
</dbReference>
<accession>A0A0K2B555</accession>
<proteinExistence type="predicted"/>
<protein>
    <recommendedName>
        <fullName evidence="4">Integral membrane protein</fullName>
    </recommendedName>
</protein>
<keyword evidence="1" id="KW-0472">Membrane</keyword>
<dbReference type="Proteomes" id="UP000061018">
    <property type="component" value="Chromosome"/>
</dbReference>
<evidence type="ECO:0000313" key="3">
    <source>
        <dbReference type="Proteomes" id="UP000061018"/>
    </source>
</evidence>
<dbReference type="EMBL" id="CP012382">
    <property type="protein sequence ID" value="AKZ60271.1"/>
    <property type="molecule type" value="Genomic_DNA"/>
</dbReference>